<dbReference type="Proteomes" id="UP000234857">
    <property type="component" value="Unassembled WGS sequence"/>
</dbReference>
<dbReference type="AlphaFoldDB" id="A0A2N5ZKR0"/>
<sequence>MEDNTKIEEILENAFREMRKRYSDIMELSCSIREKKNDLKDLIYLLDVRGQVITQINQIQETISPIMEALQKKGNIGIKELCEGNSKIGFLRDDIADMIKAVSTIDQEITEFMKEKQNELKDEINKIKNTKKVNKAYKSSKDKKEGKLIDSKR</sequence>
<comment type="caution">
    <text evidence="1">The sequence shown here is derived from an EMBL/GenBank/DDBJ whole genome shotgun (WGS) entry which is preliminary data.</text>
</comment>
<name>A0A2N5ZKR0_MUIH1</name>
<proteinExistence type="predicted"/>
<organism evidence="1 2">
    <name type="scientific">Muiribacterium halophilum</name>
    <dbReference type="NCBI Taxonomy" id="2053465"/>
    <lineage>
        <taxon>Bacteria</taxon>
        <taxon>Candidatus Muiribacteriota</taxon>
        <taxon>Candidatus Muiribacteriia</taxon>
        <taxon>Candidatus Muiribacteriales</taxon>
        <taxon>Candidatus Muiribacteriaceae</taxon>
        <taxon>Candidatus Muiribacterium</taxon>
    </lineage>
</organism>
<gene>
    <name evidence="1" type="ORF">C0601_02525</name>
</gene>
<accession>A0A2N5ZKR0</accession>
<dbReference type="EMBL" id="PKTG01000038">
    <property type="protein sequence ID" value="PLX19214.1"/>
    <property type="molecule type" value="Genomic_DNA"/>
</dbReference>
<protein>
    <recommendedName>
        <fullName evidence="3">Flagellar protein FlgN</fullName>
    </recommendedName>
</protein>
<reference evidence="1 2" key="1">
    <citation type="submission" date="2017-11" db="EMBL/GenBank/DDBJ databases">
        <title>Genome-resolved metagenomics identifies genetic mobility, metabolic interactions, and unexpected diversity in perchlorate-reducing communities.</title>
        <authorList>
            <person name="Barnum T.P."/>
            <person name="Figueroa I.A."/>
            <person name="Carlstrom C.I."/>
            <person name="Lucas L.N."/>
            <person name="Engelbrektson A.L."/>
            <person name="Coates J.D."/>
        </authorList>
    </citation>
    <scope>NUCLEOTIDE SEQUENCE [LARGE SCALE GENOMIC DNA]</scope>
    <source>
        <strain evidence="1">BM706</strain>
    </source>
</reference>
<dbReference type="Gene3D" id="1.20.58.380">
    <property type="entry name" value="Flagellar protein flit"/>
    <property type="match status" value="1"/>
</dbReference>
<evidence type="ECO:0000313" key="1">
    <source>
        <dbReference type="EMBL" id="PLX19214.1"/>
    </source>
</evidence>
<evidence type="ECO:0008006" key="3">
    <source>
        <dbReference type="Google" id="ProtNLM"/>
    </source>
</evidence>
<evidence type="ECO:0000313" key="2">
    <source>
        <dbReference type="Proteomes" id="UP000234857"/>
    </source>
</evidence>